<evidence type="ECO:0000256" key="5">
    <source>
        <dbReference type="ARBA" id="ARBA00022898"/>
    </source>
</evidence>
<evidence type="ECO:0000256" key="1">
    <source>
        <dbReference type="ARBA" id="ARBA00001933"/>
    </source>
</evidence>
<accession>A0A5B8YAU4</accession>
<dbReference type="PANTHER" id="PTHR46383">
    <property type="entry name" value="ASPARTATE AMINOTRANSFERASE"/>
    <property type="match status" value="1"/>
</dbReference>
<evidence type="ECO:0000256" key="3">
    <source>
        <dbReference type="ARBA" id="ARBA00022576"/>
    </source>
</evidence>
<feature type="domain" description="Aminotransferase class I/classII large" evidence="6">
    <location>
        <begin position="28"/>
        <end position="376"/>
    </location>
</feature>
<evidence type="ECO:0000259" key="6">
    <source>
        <dbReference type="Pfam" id="PF00155"/>
    </source>
</evidence>
<sequence>MNGVSKIALAVEPTLIRELRDQARDTSLDLGIGQPDLAVAEPVREAIIEHIGAGVAPYSHNLGLWETREAIAAHYGVDADNVMVTCGVQEALAVAILGMVEQGDEVLVPDPGFPAYPNLVRMAGATPVPYRLDPDADFRLVPENVEAALTDETTAIVLNSPSNPTGATHAREDLEAVMALLAERGVRWISDEIYEDYVYDGRHTSVLDFTDGLSGGVKLGGLSKSHHMMGWRLGWMIGPAELVADLKPLHQHLVTCAPTPAQHAAVVALNRHDELFAPTLETFRNRRALACRLAGDLPDVGFVAPQGAFYLFLDVRAYTEPAGAGLQTSLALAEALLDSHDVVTIPGSGFGAAGEGFLRIAYTVKDAFIEEGFRRIGEFLEQAKVIHD</sequence>
<proteinExistence type="inferred from homology"/>
<evidence type="ECO:0000313" key="8">
    <source>
        <dbReference type="Proteomes" id="UP000315995"/>
    </source>
</evidence>
<evidence type="ECO:0000256" key="4">
    <source>
        <dbReference type="ARBA" id="ARBA00022679"/>
    </source>
</evidence>
<dbReference type="OrthoDB" id="9804474at2"/>
<accession>A0A4Y6PY38</accession>
<dbReference type="PANTHER" id="PTHR46383:SF2">
    <property type="entry name" value="AMINOTRANSFERASE"/>
    <property type="match status" value="1"/>
</dbReference>
<dbReference type="SUPFAM" id="SSF53383">
    <property type="entry name" value="PLP-dependent transferases"/>
    <property type="match status" value="1"/>
</dbReference>
<protein>
    <submittedName>
        <fullName evidence="7">Aminotransferase class I/II-fold pyridoxal phosphate-dependent enzyme</fullName>
    </submittedName>
</protein>
<dbReference type="AlphaFoldDB" id="A0A4Y6PY38"/>
<dbReference type="RefSeq" id="WP_141199687.1">
    <property type="nucleotide sequence ID" value="NZ_CP041186.1"/>
</dbReference>
<dbReference type="Gene3D" id="3.90.1150.10">
    <property type="entry name" value="Aspartate Aminotransferase, domain 1"/>
    <property type="match status" value="1"/>
</dbReference>
<comment type="similarity">
    <text evidence="2">Belongs to the class-I pyridoxal-phosphate-dependent aminotransferase family.</text>
</comment>
<dbReference type="CDD" id="cd00609">
    <property type="entry name" value="AAT_like"/>
    <property type="match status" value="1"/>
</dbReference>
<dbReference type="InterPro" id="IPR004839">
    <property type="entry name" value="Aminotransferase_I/II_large"/>
</dbReference>
<gene>
    <name evidence="7" type="ORF">FIV42_21490</name>
</gene>
<keyword evidence="4 7" id="KW-0808">Transferase</keyword>
<reference evidence="7 8" key="1">
    <citation type="submission" date="2019-06" db="EMBL/GenBank/DDBJ databases">
        <title>Persicimonas caeni gen. nov., sp. nov., a predatory bacterium isolated from solar saltern.</title>
        <authorList>
            <person name="Wang S."/>
        </authorList>
    </citation>
    <scope>NUCLEOTIDE SEQUENCE [LARGE SCALE GENOMIC DNA]</scope>
    <source>
        <strain evidence="7 8">YN101</strain>
    </source>
</reference>
<organism evidence="7 8">
    <name type="scientific">Persicimonas caeni</name>
    <dbReference type="NCBI Taxonomy" id="2292766"/>
    <lineage>
        <taxon>Bacteria</taxon>
        <taxon>Deltaproteobacteria</taxon>
        <taxon>Bradymonadales</taxon>
        <taxon>Bradymonadaceae</taxon>
        <taxon>Persicimonas</taxon>
    </lineage>
</organism>
<dbReference type="GO" id="GO:0030170">
    <property type="term" value="F:pyridoxal phosphate binding"/>
    <property type="evidence" value="ECO:0007669"/>
    <property type="project" value="InterPro"/>
</dbReference>
<dbReference type="InterPro" id="IPR050596">
    <property type="entry name" value="AspAT/PAT-like"/>
</dbReference>
<comment type="cofactor">
    <cofactor evidence="1">
        <name>pyridoxal 5'-phosphate</name>
        <dbReference type="ChEBI" id="CHEBI:597326"/>
    </cofactor>
</comment>
<dbReference type="Pfam" id="PF00155">
    <property type="entry name" value="Aminotran_1_2"/>
    <property type="match status" value="1"/>
</dbReference>
<evidence type="ECO:0000313" key="7">
    <source>
        <dbReference type="EMBL" id="QDG53226.1"/>
    </source>
</evidence>
<keyword evidence="5" id="KW-0663">Pyridoxal phosphate</keyword>
<dbReference type="Proteomes" id="UP000315995">
    <property type="component" value="Chromosome"/>
</dbReference>
<dbReference type="InterPro" id="IPR015424">
    <property type="entry name" value="PyrdxlP-dep_Trfase"/>
</dbReference>
<keyword evidence="8" id="KW-1185">Reference proteome</keyword>
<name>A0A4Y6PY38_PERCE</name>
<dbReference type="InterPro" id="IPR015422">
    <property type="entry name" value="PyrdxlP-dep_Trfase_small"/>
</dbReference>
<dbReference type="Gene3D" id="3.40.640.10">
    <property type="entry name" value="Type I PLP-dependent aspartate aminotransferase-like (Major domain)"/>
    <property type="match status" value="1"/>
</dbReference>
<dbReference type="InterPro" id="IPR015421">
    <property type="entry name" value="PyrdxlP-dep_Trfase_major"/>
</dbReference>
<evidence type="ECO:0000256" key="2">
    <source>
        <dbReference type="ARBA" id="ARBA00007441"/>
    </source>
</evidence>
<dbReference type="EMBL" id="CP041186">
    <property type="protein sequence ID" value="QDG53226.1"/>
    <property type="molecule type" value="Genomic_DNA"/>
</dbReference>
<dbReference type="GO" id="GO:0006520">
    <property type="term" value="P:amino acid metabolic process"/>
    <property type="evidence" value="ECO:0007669"/>
    <property type="project" value="InterPro"/>
</dbReference>
<keyword evidence="3 7" id="KW-0032">Aminotransferase</keyword>
<dbReference type="GO" id="GO:0008483">
    <property type="term" value="F:transaminase activity"/>
    <property type="evidence" value="ECO:0007669"/>
    <property type="project" value="UniProtKB-KW"/>
</dbReference>